<sequence length="323" mass="34601">MAATTNQYKLGLFVILGFLAAVTAAIALGALSSRKEKIVYYTYFNESVQGLDVGAPVKFRGVTIGHVSEIAVAPDHRQVEVAQEINVQDVERMGLTGEGFPTKRFLVPPDLRAQLGSQGITGVKYVSIDFFDPRVFPPPVLPFPPPANYIPAAPSLVKNLEDSVQKAIERLPELLDSITVVIGRANRILASFEDAGVSDHAASTFIRAEEVLAVLRSSILHIDQAHLGDRASETLTEAKAAVAKLNVLLEKFDGNEGILAAAQRTADSAAQLGNDARGTTRELESTLRDVGEAAQAIRSLAQALDRDPDILVKGRSQAKGKSP</sequence>
<protein>
    <submittedName>
        <fullName evidence="2">Paraquat-inducible protein B</fullName>
    </submittedName>
</protein>
<organism evidence="2 3">
    <name type="scientific">Labilithrix luteola</name>
    <dbReference type="NCBI Taxonomy" id="1391654"/>
    <lineage>
        <taxon>Bacteria</taxon>
        <taxon>Pseudomonadati</taxon>
        <taxon>Myxococcota</taxon>
        <taxon>Polyangia</taxon>
        <taxon>Polyangiales</taxon>
        <taxon>Labilitrichaceae</taxon>
        <taxon>Labilithrix</taxon>
    </lineage>
</organism>
<dbReference type="AlphaFoldDB" id="A0A0K1PM44"/>
<dbReference type="OrthoDB" id="9806984at2"/>
<dbReference type="RefSeq" id="WP_146646172.1">
    <property type="nucleotide sequence ID" value="NZ_CP012333.1"/>
</dbReference>
<keyword evidence="3" id="KW-1185">Reference proteome</keyword>
<reference evidence="2 3" key="1">
    <citation type="submission" date="2015-08" db="EMBL/GenBank/DDBJ databases">
        <authorList>
            <person name="Babu N.S."/>
            <person name="Beckwith C.J."/>
            <person name="Beseler K.G."/>
            <person name="Brison A."/>
            <person name="Carone J.V."/>
            <person name="Caskin T.P."/>
            <person name="Diamond M."/>
            <person name="Durham M.E."/>
            <person name="Foxe J.M."/>
            <person name="Go M."/>
            <person name="Henderson B.A."/>
            <person name="Jones I.B."/>
            <person name="McGettigan J.A."/>
            <person name="Micheletti S.J."/>
            <person name="Nasrallah M.E."/>
            <person name="Ortiz D."/>
            <person name="Piller C.R."/>
            <person name="Privatt S.R."/>
            <person name="Schneider S.L."/>
            <person name="Sharp S."/>
            <person name="Smith T.C."/>
            <person name="Stanton J.D."/>
            <person name="Ullery H.E."/>
            <person name="Wilson R.J."/>
            <person name="Serrano M.G."/>
            <person name="Buck G."/>
            <person name="Lee V."/>
            <person name="Wang Y."/>
            <person name="Carvalho R."/>
            <person name="Voegtly L."/>
            <person name="Shi R."/>
            <person name="Duckworth R."/>
            <person name="Johnson A."/>
            <person name="Loviza R."/>
            <person name="Walstead R."/>
            <person name="Shah Z."/>
            <person name="Kiflezghi M."/>
            <person name="Wade K."/>
            <person name="Ball S.L."/>
            <person name="Bradley K.W."/>
            <person name="Asai D.J."/>
            <person name="Bowman C.A."/>
            <person name="Russell D.A."/>
            <person name="Pope W.H."/>
            <person name="Jacobs-Sera D."/>
            <person name="Hendrix R.W."/>
            <person name="Hatfull G.F."/>
        </authorList>
    </citation>
    <scope>NUCLEOTIDE SEQUENCE [LARGE SCALE GENOMIC DNA]</scope>
    <source>
        <strain evidence="2 3">DSM 27648</strain>
    </source>
</reference>
<accession>A0A0K1PM44</accession>
<dbReference type="InterPro" id="IPR003399">
    <property type="entry name" value="Mce/MlaD"/>
</dbReference>
<dbReference type="EMBL" id="CP012333">
    <property type="protein sequence ID" value="AKU94608.1"/>
    <property type="molecule type" value="Genomic_DNA"/>
</dbReference>
<dbReference type="PANTHER" id="PTHR36698:SF2">
    <property type="entry name" value="MCE_MLAD DOMAIN-CONTAINING PROTEIN"/>
    <property type="match status" value="1"/>
</dbReference>
<evidence type="ECO:0000313" key="2">
    <source>
        <dbReference type="EMBL" id="AKU94608.1"/>
    </source>
</evidence>
<proteinExistence type="predicted"/>
<dbReference type="PANTHER" id="PTHR36698">
    <property type="entry name" value="BLL5892 PROTEIN"/>
    <property type="match status" value="1"/>
</dbReference>
<dbReference type="KEGG" id="llu:AKJ09_01272"/>
<dbReference type="Pfam" id="PF02470">
    <property type="entry name" value="MlaD"/>
    <property type="match status" value="1"/>
</dbReference>
<evidence type="ECO:0000259" key="1">
    <source>
        <dbReference type="Pfam" id="PF02470"/>
    </source>
</evidence>
<feature type="domain" description="Mce/MlaD" evidence="1">
    <location>
        <begin position="38"/>
        <end position="130"/>
    </location>
</feature>
<dbReference type="Proteomes" id="UP000064967">
    <property type="component" value="Chromosome"/>
</dbReference>
<evidence type="ECO:0000313" key="3">
    <source>
        <dbReference type="Proteomes" id="UP000064967"/>
    </source>
</evidence>
<gene>
    <name evidence="2" type="ORF">AKJ09_01272</name>
</gene>
<name>A0A0K1PM44_9BACT</name>
<dbReference type="STRING" id="1391654.AKJ09_01272"/>